<dbReference type="Pfam" id="PF00254">
    <property type="entry name" value="FKBP_C"/>
    <property type="match status" value="1"/>
</dbReference>
<dbReference type="EC" id="5.2.1.8" evidence="3 12"/>
<dbReference type="GO" id="GO:0003755">
    <property type="term" value="F:peptidyl-prolyl cis-trans isomerase activity"/>
    <property type="evidence" value="ECO:0007669"/>
    <property type="project" value="UniProtKB-UniRule"/>
</dbReference>
<dbReference type="AlphaFoldDB" id="A0A5T1VJS7"/>
<keyword evidence="6 12" id="KW-0132">Cell division</keyword>
<feature type="region of interest" description="Disordered" evidence="16">
    <location>
        <begin position="432"/>
        <end position="453"/>
    </location>
</feature>
<evidence type="ECO:0000313" key="18">
    <source>
        <dbReference type="EMBL" id="EAL7057955.1"/>
    </source>
</evidence>
<keyword evidence="15" id="KW-0175">Coiled coil</keyword>
<comment type="similarity">
    <text evidence="2 12 14">Belongs to the FKBP-type PPIase family. Tig subfamily.</text>
</comment>
<evidence type="ECO:0000256" key="11">
    <source>
        <dbReference type="ARBA" id="ARBA00029986"/>
    </source>
</evidence>
<name>A0A5T1VJS7_CAMJU</name>
<comment type="caution">
    <text evidence="18">The sequence shown here is derived from an EMBL/GenBank/DDBJ whole genome shotgun (WGS) entry which is preliminary data.</text>
</comment>
<keyword evidence="7 12" id="KW-0697">Rotamase</keyword>
<dbReference type="Pfam" id="PF05698">
    <property type="entry name" value="Trigger_C"/>
    <property type="match status" value="1"/>
</dbReference>
<dbReference type="EMBL" id="AACQMZ010000015">
    <property type="protein sequence ID" value="EAL7057955.1"/>
    <property type="molecule type" value="Genomic_DNA"/>
</dbReference>
<dbReference type="GO" id="GO:0006457">
    <property type="term" value="P:protein folding"/>
    <property type="evidence" value="ECO:0007669"/>
    <property type="project" value="UniProtKB-UniRule"/>
</dbReference>
<sequence length="453" mass="52029">MEVKAKQLDSVNATASVKIPSGMIKSEVENLAKKASKSVKMDGFRPGKVPVSAVLKRYERELTQDAEQNLFKSAVNSALQELKKENKELVGEPYFEKFDRKDGEIIAELILSFKPEIKLEGYEKLIPEYQTPKVSKKEIDEKKDELLKRFATPEAIKTKRALKEGDFAKFDFEGFVDDKAFEGGKAENYVLEIGSKQFIPGFEDGMVGMKIGEEKDIKVTFPKEYGAAHLAGKDAVFKVKLHEIQELKIPELDDEMLKKLLPGEEKASVEVLDEKLKEQIKNEKLFKLVNDELKGKFADALIEKYNFDLPKGIVEQETDMQMRAAFNTFSEKEIEELKASKEKYQEKRDSFKEEAQKSVKLTFIIDELAKLRKIEVNDQELIQAIYFEAYRYGMNPKEHLENYKKQGALPAVKMALIEEKLFNDIFIPKTEKTEKTEKSEKSEKVSKKEKEDK</sequence>
<dbReference type="SUPFAM" id="SSF102735">
    <property type="entry name" value="Trigger factor ribosome-binding domain"/>
    <property type="match status" value="1"/>
</dbReference>
<evidence type="ECO:0000256" key="6">
    <source>
        <dbReference type="ARBA" id="ARBA00022618"/>
    </source>
</evidence>
<dbReference type="InterPro" id="IPR037041">
    <property type="entry name" value="Trigger_fac_C_sf"/>
</dbReference>
<dbReference type="HAMAP" id="MF_00303">
    <property type="entry name" value="Trigger_factor_Tig"/>
    <property type="match status" value="1"/>
</dbReference>
<comment type="domain">
    <text evidence="12">Consists of 3 domains; the N-terminus binds the ribosome, the middle domain has PPIase activity, while the C-terminus has intrinsic chaperone activity on its own.</text>
</comment>
<dbReference type="PIRSF" id="PIRSF003095">
    <property type="entry name" value="Trigger_factor"/>
    <property type="match status" value="1"/>
</dbReference>
<dbReference type="InterPro" id="IPR008881">
    <property type="entry name" value="Trigger_fac_ribosome-bd_bac"/>
</dbReference>
<evidence type="ECO:0000256" key="14">
    <source>
        <dbReference type="RuleBase" id="RU003914"/>
    </source>
</evidence>
<feature type="domain" description="PPIase FKBP-type" evidence="17">
    <location>
        <begin position="165"/>
        <end position="227"/>
    </location>
</feature>
<dbReference type="RefSeq" id="WP_070315174.1">
    <property type="nucleotide sequence ID" value="NZ_MKBK01000014.1"/>
</dbReference>
<evidence type="ECO:0000256" key="4">
    <source>
        <dbReference type="ARBA" id="ARBA00016902"/>
    </source>
</evidence>
<dbReference type="FunFam" id="3.10.50.40:FF:000001">
    <property type="entry name" value="Trigger factor"/>
    <property type="match status" value="1"/>
</dbReference>
<evidence type="ECO:0000256" key="13">
    <source>
        <dbReference type="PROSITE-ProRule" id="PRU00277"/>
    </source>
</evidence>
<evidence type="ECO:0000256" key="3">
    <source>
        <dbReference type="ARBA" id="ARBA00013194"/>
    </source>
</evidence>
<dbReference type="GO" id="GO:0005737">
    <property type="term" value="C:cytoplasm"/>
    <property type="evidence" value="ECO:0007669"/>
    <property type="project" value="UniProtKB-SubCell"/>
</dbReference>
<proteinExistence type="inferred from homology"/>
<dbReference type="Gene3D" id="1.10.3120.10">
    <property type="entry name" value="Trigger factor, C-terminal domain"/>
    <property type="match status" value="1"/>
</dbReference>
<keyword evidence="8 12" id="KW-0143">Chaperone</keyword>
<dbReference type="InterPro" id="IPR001179">
    <property type="entry name" value="PPIase_FKBP_dom"/>
</dbReference>
<feature type="coiled-coil region" evidence="15">
    <location>
        <begin position="327"/>
        <end position="361"/>
    </location>
</feature>
<comment type="catalytic activity">
    <reaction evidence="1 12 13">
        <text>[protein]-peptidylproline (omega=180) = [protein]-peptidylproline (omega=0)</text>
        <dbReference type="Rhea" id="RHEA:16237"/>
        <dbReference type="Rhea" id="RHEA-COMP:10747"/>
        <dbReference type="Rhea" id="RHEA-COMP:10748"/>
        <dbReference type="ChEBI" id="CHEBI:83833"/>
        <dbReference type="ChEBI" id="CHEBI:83834"/>
        <dbReference type="EC" id="5.2.1.8"/>
    </reaction>
</comment>
<accession>A0A5T1VJS7</accession>
<comment type="subcellular location">
    <subcellularLocation>
        <location evidence="12">Cytoplasm</location>
    </subcellularLocation>
    <text evidence="12">About half TF is bound to the ribosome near the polypeptide exit tunnel while the other half is free in the cytoplasm.</text>
</comment>
<dbReference type="Gene3D" id="3.10.50.40">
    <property type="match status" value="1"/>
</dbReference>
<evidence type="ECO:0000256" key="2">
    <source>
        <dbReference type="ARBA" id="ARBA00005464"/>
    </source>
</evidence>
<evidence type="ECO:0000256" key="9">
    <source>
        <dbReference type="ARBA" id="ARBA00023235"/>
    </source>
</evidence>
<dbReference type="InterPro" id="IPR036611">
    <property type="entry name" value="Trigger_fac_ribosome-bd_sf"/>
</dbReference>
<evidence type="ECO:0000256" key="12">
    <source>
        <dbReference type="HAMAP-Rule" id="MF_00303"/>
    </source>
</evidence>
<dbReference type="GO" id="GO:0051301">
    <property type="term" value="P:cell division"/>
    <property type="evidence" value="ECO:0007669"/>
    <property type="project" value="UniProtKB-KW"/>
</dbReference>
<comment type="function">
    <text evidence="12">Involved in protein export. Acts as a chaperone by maintaining the newly synthesized protein in an open conformation. Functions as a peptidyl-prolyl cis-trans isomerase.</text>
</comment>
<reference evidence="18" key="1">
    <citation type="submission" date="2018-07" db="EMBL/GenBank/DDBJ databases">
        <authorList>
            <consortium name="PulseNet: The National Subtyping Network for Foodborne Disease Surveillance"/>
            <person name="Tarr C.L."/>
            <person name="Trees E."/>
            <person name="Katz L.S."/>
            <person name="Carleton-Romer H.A."/>
            <person name="Stroika S."/>
            <person name="Kucerova Z."/>
            <person name="Roache K.F."/>
            <person name="Sabol A.L."/>
            <person name="Besser J."/>
            <person name="Gerner-Smidt P."/>
        </authorList>
    </citation>
    <scope>NUCLEOTIDE SEQUENCE</scope>
    <source>
        <strain evidence="18">PNUSAC004535</strain>
    </source>
</reference>
<dbReference type="Pfam" id="PF05697">
    <property type="entry name" value="Trigger_N"/>
    <property type="match status" value="1"/>
</dbReference>
<evidence type="ECO:0000256" key="7">
    <source>
        <dbReference type="ARBA" id="ARBA00023110"/>
    </source>
</evidence>
<dbReference type="InterPro" id="IPR008880">
    <property type="entry name" value="Trigger_fac_C"/>
</dbReference>
<evidence type="ECO:0000256" key="16">
    <source>
        <dbReference type="SAM" id="MobiDB-lite"/>
    </source>
</evidence>
<protein>
    <recommendedName>
        <fullName evidence="4 12">Trigger factor</fullName>
        <shortName evidence="12">TF</shortName>
        <ecNumber evidence="3 12">5.2.1.8</ecNumber>
    </recommendedName>
    <alternativeName>
        <fullName evidence="11 12">PPIase</fullName>
    </alternativeName>
</protein>
<dbReference type="InterPro" id="IPR046357">
    <property type="entry name" value="PPIase_dom_sf"/>
</dbReference>
<gene>
    <name evidence="12" type="primary">tig</name>
    <name evidence="18" type="ORF">DT944_06480</name>
</gene>
<evidence type="ECO:0000256" key="5">
    <source>
        <dbReference type="ARBA" id="ARBA00022490"/>
    </source>
</evidence>
<evidence type="ECO:0000256" key="8">
    <source>
        <dbReference type="ARBA" id="ARBA00023186"/>
    </source>
</evidence>
<dbReference type="InterPro" id="IPR005215">
    <property type="entry name" value="Trig_fac"/>
</dbReference>
<organism evidence="18">
    <name type="scientific">Campylobacter jejuni</name>
    <dbReference type="NCBI Taxonomy" id="197"/>
    <lineage>
        <taxon>Bacteria</taxon>
        <taxon>Pseudomonadati</taxon>
        <taxon>Campylobacterota</taxon>
        <taxon>Epsilonproteobacteria</taxon>
        <taxon>Campylobacterales</taxon>
        <taxon>Campylobacteraceae</taxon>
        <taxon>Campylobacter</taxon>
    </lineage>
</organism>
<evidence type="ECO:0000256" key="1">
    <source>
        <dbReference type="ARBA" id="ARBA00000971"/>
    </source>
</evidence>
<dbReference type="Gene3D" id="3.30.70.1050">
    <property type="entry name" value="Trigger factor ribosome-binding domain"/>
    <property type="match status" value="1"/>
</dbReference>
<evidence type="ECO:0000256" key="10">
    <source>
        <dbReference type="ARBA" id="ARBA00023306"/>
    </source>
</evidence>
<dbReference type="GO" id="GO:0015031">
    <property type="term" value="P:protein transport"/>
    <property type="evidence" value="ECO:0007669"/>
    <property type="project" value="UniProtKB-UniRule"/>
</dbReference>
<keyword evidence="5 12" id="KW-0963">Cytoplasm</keyword>
<dbReference type="NCBIfam" id="TIGR00115">
    <property type="entry name" value="tig"/>
    <property type="match status" value="1"/>
</dbReference>
<dbReference type="SUPFAM" id="SSF109998">
    <property type="entry name" value="Triger factor/SurA peptide-binding domain-like"/>
    <property type="match status" value="1"/>
</dbReference>
<dbReference type="InterPro" id="IPR027304">
    <property type="entry name" value="Trigger_fact/SurA_dom_sf"/>
</dbReference>
<dbReference type="SUPFAM" id="SSF54534">
    <property type="entry name" value="FKBP-like"/>
    <property type="match status" value="1"/>
</dbReference>
<evidence type="ECO:0000259" key="17">
    <source>
        <dbReference type="PROSITE" id="PS50059"/>
    </source>
</evidence>
<evidence type="ECO:0000256" key="15">
    <source>
        <dbReference type="SAM" id="Coils"/>
    </source>
</evidence>
<keyword evidence="9 12" id="KW-0413">Isomerase</keyword>
<dbReference type="PROSITE" id="PS50059">
    <property type="entry name" value="FKBP_PPIASE"/>
    <property type="match status" value="1"/>
</dbReference>
<keyword evidence="10 12" id="KW-0131">Cell cycle</keyword>